<organism evidence="1 2">
    <name type="scientific">Clostridium bovifaecis</name>
    <dbReference type="NCBI Taxonomy" id="2184719"/>
    <lineage>
        <taxon>Bacteria</taxon>
        <taxon>Bacillati</taxon>
        <taxon>Bacillota</taxon>
        <taxon>Clostridia</taxon>
        <taxon>Eubacteriales</taxon>
        <taxon>Clostridiaceae</taxon>
        <taxon>Clostridium</taxon>
    </lineage>
</organism>
<reference evidence="1 2" key="1">
    <citation type="submission" date="2019-12" db="EMBL/GenBank/DDBJ databases">
        <title>Genome sequenceing of Clostridium bovifaecis.</title>
        <authorList>
            <person name="Yao Y."/>
        </authorList>
    </citation>
    <scope>NUCLEOTIDE SEQUENCE [LARGE SCALE GENOMIC DNA]</scope>
    <source>
        <strain evidence="1 2">BXX</strain>
    </source>
</reference>
<name>A0A6I6EQT8_9CLOT</name>
<proteinExistence type="predicted"/>
<dbReference type="Proteomes" id="UP000422764">
    <property type="component" value="Chromosome"/>
</dbReference>
<gene>
    <name evidence="1" type="ORF">GOM49_13785</name>
</gene>
<evidence type="ECO:0000313" key="1">
    <source>
        <dbReference type="EMBL" id="QGU96019.1"/>
    </source>
</evidence>
<accession>A0A6I6EQT8</accession>
<dbReference type="AlphaFoldDB" id="A0A6I6EQT8"/>
<dbReference type="EMBL" id="CP046522">
    <property type="protein sequence ID" value="QGU96019.1"/>
    <property type="molecule type" value="Genomic_DNA"/>
</dbReference>
<evidence type="ECO:0008006" key="3">
    <source>
        <dbReference type="Google" id="ProtNLM"/>
    </source>
</evidence>
<keyword evidence="2" id="KW-1185">Reference proteome</keyword>
<sequence length="72" mass="8228">MQSQGIAPHESIELHELLTFKNLCLTKSITMSPLLSDKELKSILQQDVTTTKRHIEELKELLEHSCLNNTNL</sequence>
<evidence type="ECO:0000313" key="2">
    <source>
        <dbReference type="Proteomes" id="UP000422764"/>
    </source>
</evidence>
<protein>
    <recommendedName>
        <fullName evidence="3">Spore coat protein</fullName>
    </recommendedName>
</protein>